<accession>A0A2V1IJJ5</accession>
<name>A0A2V1IJJ5_9BACT</name>
<evidence type="ECO:0000256" key="3">
    <source>
        <dbReference type="ARBA" id="ARBA00022729"/>
    </source>
</evidence>
<dbReference type="GeneID" id="82526339"/>
<organism evidence="9 10">
    <name type="scientific">Duncaniella muris</name>
    <dbReference type="NCBI Taxonomy" id="2094150"/>
    <lineage>
        <taxon>Bacteria</taxon>
        <taxon>Pseudomonadati</taxon>
        <taxon>Bacteroidota</taxon>
        <taxon>Bacteroidia</taxon>
        <taxon>Bacteroidales</taxon>
        <taxon>Muribaculaceae</taxon>
        <taxon>Duncaniella</taxon>
    </lineage>
</organism>
<dbReference type="AlphaFoldDB" id="A0A2V1IJJ5"/>
<keyword evidence="5" id="KW-0998">Cell outer membrane</keyword>
<dbReference type="GO" id="GO:0009279">
    <property type="term" value="C:cell outer membrane"/>
    <property type="evidence" value="ECO:0007669"/>
    <property type="project" value="UniProtKB-SubCell"/>
</dbReference>
<dbReference type="InterPro" id="IPR033985">
    <property type="entry name" value="SusD-like_N"/>
</dbReference>
<comment type="similarity">
    <text evidence="2">Belongs to the SusD family.</text>
</comment>
<keyword evidence="3 6" id="KW-0732">Signal</keyword>
<dbReference type="InterPro" id="IPR012944">
    <property type="entry name" value="SusD_RagB_dom"/>
</dbReference>
<keyword evidence="10" id="KW-1185">Reference proteome</keyword>
<evidence type="ECO:0000259" key="8">
    <source>
        <dbReference type="Pfam" id="PF14322"/>
    </source>
</evidence>
<dbReference type="SUPFAM" id="SSF48452">
    <property type="entry name" value="TPR-like"/>
    <property type="match status" value="1"/>
</dbReference>
<dbReference type="Proteomes" id="UP000244905">
    <property type="component" value="Unassembled WGS sequence"/>
</dbReference>
<evidence type="ECO:0000313" key="9">
    <source>
        <dbReference type="EMBL" id="PWB01926.1"/>
    </source>
</evidence>
<gene>
    <name evidence="9" type="ORF">C5O23_08270</name>
</gene>
<feature type="chain" id="PRO_5016106708" evidence="6">
    <location>
        <begin position="24"/>
        <end position="687"/>
    </location>
</feature>
<evidence type="ECO:0000256" key="6">
    <source>
        <dbReference type="SAM" id="SignalP"/>
    </source>
</evidence>
<feature type="signal peptide" evidence="6">
    <location>
        <begin position="1"/>
        <end position="23"/>
    </location>
</feature>
<dbReference type="Pfam" id="PF14322">
    <property type="entry name" value="SusD-like_3"/>
    <property type="match status" value="1"/>
</dbReference>
<feature type="domain" description="SusD-like N-terminal" evidence="8">
    <location>
        <begin position="100"/>
        <end position="226"/>
    </location>
</feature>
<dbReference type="Pfam" id="PF07980">
    <property type="entry name" value="SusD_RagB"/>
    <property type="match status" value="1"/>
</dbReference>
<dbReference type="PROSITE" id="PS51257">
    <property type="entry name" value="PROKAR_LIPOPROTEIN"/>
    <property type="match status" value="1"/>
</dbReference>
<evidence type="ECO:0000259" key="7">
    <source>
        <dbReference type="Pfam" id="PF07980"/>
    </source>
</evidence>
<evidence type="ECO:0000256" key="4">
    <source>
        <dbReference type="ARBA" id="ARBA00023136"/>
    </source>
</evidence>
<evidence type="ECO:0000256" key="2">
    <source>
        <dbReference type="ARBA" id="ARBA00006275"/>
    </source>
</evidence>
<dbReference type="RefSeq" id="WP_107032477.1">
    <property type="nucleotide sequence ID" value="NZ_CAPEJN010000040.1"/>
</dbReference>
<protein>
    <submittedName>
        <fullName evidence="9">RagB/SusD family nutrient uptake outer membrane protein</fullName>
    </submittedName>
</protein>
<sequence>MKKNKIYSILAAALLFGAAPALTSCEDLLEKPSFTADDLDFVFSDEDKAELYVKGCYRALVFSELWRPFIDPGVTVISEDAIDGGRPRSANFAYDPILPATATTVYSQSYKTIESCNVALKRLAGLHETAKLKALKAEVTFIRAFAYNELIRFYGDVPAAFSPISEQQDQSWYPKRTSRDEIYDRIIGEMQDCVDDLPWFSESNYGSAPERLTRQAAKGILARICLYAGGYSLRWDIETNDASSLHFDRRPDEARVKELYEIADAALAEVIGKGENSLITQGRDGMSPYHTLFYNYCQRNFGVSSQEMMWQIAQLGESTNSDFGIYNGQPGCMGGPFGGRKTLQVKLPTYYLSFDPADMRRDVICANYSITFLSDAEKFDGTNCATTFSSIMPGKYRIQWCQAPQAAAKRNVDVPLLRYADILLMYAETQNYLHGPNDAAKAALKQVRDRAGIGAMPIAAANKEEFLETIMQERKWELGDELLVRGDLIRMNLIEKEVRQAQQDIKDLSDRTGKYADVPALRIVKLQMSSCEYGEKALTVPYIEISDPAEISKLTAMKNASTASNRNKHNQAVKEVLAAHGITPSDSEVWYTVNMFQAWTSTYNKNSRRCAGYSPAAITALNIGSTVYTKPLASSENNGAYPDWVAGEYGIYHGFVKNKTEICPFAGKSAGHPLIDNPNLTQHPAYK</sequence>
<dbReference type="EMBL" id="PUEC01000017">
    <property type="protein sequence ID" value="PWB01926.1"/>
    <property type="molecule type" value="Genomic_DNA"/>
</dbReference>
<keyword evidence="4" id="KW-0472">Membrane</keyword>
<feature type="domain" description="RagB/SusD" evidence="7">
    <location>
        <begin position="388"/>
        <end position="517"/>
    </location>
</feature>
<comment type="subcellular location">
    <subcellularLocation>
        <location evidence="1">Cell outer membrane</location>
    </subcellularLocation>
</comment>
<evidence type="ECO:0000256" key="1">
    <source>
        <dbReference type="ARBA" id="ARBA00004442"/>
    </source>
</evidence>
<dbReference type="InterPro" id="IPR011990">
    <property type="entry name" value="TPR-like_helical_dom_sf"/>
</dbReference>
<evidence type="ECO:0000256" key="5">
    <source>
        <dbReference type="ARBA" id="ARBA00023237"/>
    </source>
</evidence>
<evidence type="ECO:0000313" key="10">
    <source>
        <dbReference type="Proteomes" id="UP000244905"/>
    </source>
</evidence>
<proteinExistence type="inferred from homology"/>
<reference evidence="10" key="1">
    <citation type="submission" date="2018-02" db="EMBL/GenBank/DDBJ databases">
        <authorList>
            <person name="Clavel T."/>
            <person name="Strowig T."/>
        </authorList>
    </citation>
    <scope>NUCLEOTIDE SEQUENCE [LARGE SCALE GENOMIC DNA]</scope>
    <source>
        <strain evidence="10">DSM 103720</strain>
    </source>
</reference>
<dbReference type="Gene3D" id="1.25.40.390">
    <property type="match status" value="1"/>
</dbReference>
<comment type="caution">
    <text evidence="9">The sequence shown here is derived from an EMBL/GenBank/DDBJ whole genome shotgun (WGS) entry which is preliminary data.</text>
</comment>